<dbReference type="AlphaFoldDB" id="A0A420YIW0"/>
<reference evidence="2 3" key="1">
    <citation type="submission" date="2018-08" db="EMBL/GenBank/DDBJ databases">
        <title>Draft genome of the lignicolous fungus Coniochaeta pulveracea.</title>
        <authorList>
            <person name="Borstlap C.J."/>
            <person name="De Witt R.N."/>
            <person name="Botha A."/>
            <person name="Volschenk H."/>
        </authorList>
    </citation>
    <scope>NUCLEOTIDE SEQUENCE [LARGE SCALE GENOMIC DNA]</scope>
    <source>
        <strain evidence="2 3">CAB683</strain>
    </source>
</reference>
<comment type="caution">
    <text evidence="2">The sequence shown here is derived from an EMBL/GenBank/DDBJ whole genome shotgun (WGS) entry which is preliminary data.</text>
</comment>
<keyword evidence="1" id="KW-1133">Transmembrane helix</keyword>
<protein>
    <submittedName>
        <fullName evidence="2">Uncharacterized protein</fullName>
    </submittedName>
</protein>
<name>A0A420YIW0_9PEZI</name>
<proteinExistence type="predicted"/>
<feature type="transmembrane region" description="Helical" evidence="1">
    <location>
        <begin position="126"/>
        <end position="147"/>
    </location>
</feature>
<keyword evidence="3" id="KW-1185">Reference proteome</keyword>
<organism evidence="2 3">
    <name type="scientific">Coniochaeta pulveracea</name>
    <dbReference type="NCBI Taxonomy" id="177199"/>
    <lineage>
        <taxon>Eukaryota</taxon>
        <taxon>Fungi</taxon>
        <taxon>Dikarya</taxon>
        <taxon>Ascomycota</taxon>
        <taxon>Pezizomycotina</taxon>
        <taxon>Sordariomycetes</taxon>
        <taxon>Sordariomycetidae</taxon>
        <taxon>Coniochaetales</taxon>
        <taxon>Coniochaetaceae</taxon>
        <taxon>Coniochaeta</taxon>
    </lineage>
</organism>
<evidence type="ECO:0000313" key="2">
    <source>
        <dbReference type="EMBL" id="RKU47800.1"/>
    </source>
</evidence>
<evidence type="ECO:0000313" key="3">
    <source>
        <dbReference type="Proteomes" id="UP000275385"/>
    </source>
</evidence>
<keyword evidence="1" id="KW-0812">Transmembrane</keyword>
<evidence type="ECO:0000256" key="1">
    <source>
        <dbReference type="SAM" id="Phobius"/>
    </source>
</evidence>
<accession>A0A420YIW0</accession>
<dbReference type="EMBL" id="QVQW01000007">
    <property type="protein sequence ID" value="RKU47800.1"/>
    <property type="molecule type" value="Genomic_DNA"/>
</dbReference>
<dbReference type="Proteomes" id="UP000275385">
    <property type="component" value="Unassembled WGS sequence"/>
</dbReference>
<sequence>MSCAGSKGTTNLPTVAARLTGALLSFDNPIYPDGLAEETLQTLKLLLPQSDKKSRLWLGHQIASSRPLQLDHCLARLGPSRSHERRIENFFYWHDRLVILKQAFDDSSPKTLQQWWHDRRNPVQWYTFWVAIIVFVMTLFFGIIQSVEGAMQVYLSWNHT</sequence>
<dbReference type="OrthoDB" id="5428890at2759"/>
<keyword evidence="1" id="KW-0472">Membrane</keyword>
<gene>
    <name evidence="2" type="ORF">DL546_007263</name>
</gene>